<feature type="region of interest" description="Disordered" evidence="1">
    <location>
        <begin position="1"/>
        <end position="21"/>
    </location>
</feature>
<dbReference type="InterPro" id="IPR010093">
    <property type="entry name" value="SinI_DNA-bd"/>
</dbReference>
<gene>
    <name evidence="3" type="ORF">SAMN04487824_11742</name>
</gene>
<accession>A0A1G6LZJ7</accession>
<feature type="domain" description="Helix-turn-helix" evidence="2">
    <location>
        <begin position="35"/>
        <end position="79"/>
    </location>
</feature>
<organism evidence="3 4">
    <name type="scientific">Parafannyhessea umbonata</name>
    <dbReference type="NCBI Taxonomy" id="604330"/>
    <lineage>
        <taxon>Bacteria</taxon>
        <taxon>Bacillati</taxon>
        <taxon>Actinomycetota</taxon>
        <taxon>Coriobacteriia</taxon>
        <taxon>Coriobacteriales</taxon>
        <taxon>Atopobiaceae</taxon>
        <taxon>Parafannyhessea</taxon>
    </lineage>
</organism>
<dbReference type="InterPro" id="IPR041657">
    <property type="entry name" value="HTH_17"/>
</dbReference>
<dbReference type="NCBIfam" id="TIGR01764">
    <property type="entry name" value="excise"/>
    <property type="match status" value="1"/>
</dbReference>
<name>A0A1G6LZJ7_9ACTN</name>
<proteinExistence type="predicted"/>
<keyword evidence="4" id="KW-1185">Reference proteome</keyword>
<sequence>MPRANDRPASAAAPAGTPLGSTSTAYVPFADLPDVLTTERAASALQVDCKTVRSMVRRGELRGVRCGRLIRIPKAALVELCGGD</sequence>
<dbReference type="EMBL" id="FMZL01000017">
    <property type="protein sequence ID" value="SDC48693.1"/>
    <property type="molecule type" value="Genomic_DNA"/>
</dbReference>
<evidence type="ECO:0000313" key="3">
    <source>
        <dbReference type="EMBL" id="SDC48693.1"/>
    </source>
</evidence>
<dbReference type="Pfam" id="PF12728">
    <property type="entry name" value="HTH_17"/>
    <property type="match status" value="1"/>
</dbReference>
<evidence type="ECO:0000256" key="1">
    <source>
        <dbReference type="SAM" id="MobiDB-lite"/>
    </source>
</evidence>
<dbReference type="RefSeq" id="WP_090847078.1">
    <property type="nucleotide sequence ID" value="NZ_FMZL01000017.1"/>
</dbReference>
<reference evidence="4" key="1">
    <citation type="submission" date="2016-10" db="EMBL/GenBank/DDBJ databases">
        <authorList>
            <person name="Varghese N."/>
            <person name="Submissions S."/>
        </authorList>
    </citation>
    <scope>NUCLEOTIDE SEQUENCE [LARGE SCALE GENOMIC DNA]</scope>
    <source>
        <strain evidence="4">DSM 22619</strain>
    </source>
</reference>
<evidence type="ECO:0000313" key="4">
    <source>
        <dbReference type="Proteomes" id="UP000198528"/>
    </source>
</evidence>
<evidence type="ECO:0000259" key="2">
    <source>
        <dbReference type="Pfam" id="PF12728"/>
    </source>
</evidence>
<protein>
    <submittedName>
        <fullName evidence="3">DNA binding domain-containing protein, excisionase family</fullName>
    </submittedName>
</protein>
<dbReference type="GO" id="GO:0003677">
    <property type="term" value="F:DNA binding"/>
    <property type="evidence" value="ECO:0007669"/>
    <property type="project" value="InterPro"/>
</dbReference>
<dbReference type="AlphaFoldDB" id="A0A1G6LZJ7"/>
<dbReference type="Proteomes" id="UP000198528">
    <property type="component" value="Unassembled WGS sequence"/>
</dbReference>